<keyword evidence="9" id="KW-0539">Nucleus</keyword>
<dbReference type="InterPro" id="IPR013087">
    <property type="entry name" value="Znf_C2H2_type"/>
</dbReference>
<reference evidence="13 14" key="1">
    <citation type="submission" date="2023-11" db="EMBL/GenBank/DDBJ databases">
        <authorList>
            <person name="Hedman E."/>
            <person name="Englund M."/>
            <person name="Stromberg M."/>
            <person name="Nyberg Akerstrom W."/>
            <person name="Nylinder S."/>
            <person name="Jareborg N."/>
            <person name="Kallberg Y."/>
            <person name="Kronander E."/>
        </authorList>
    </citation>
    <scope>NUCLEOTIDE SEQUENCE [LARGE SCALE GENOMIC DNA]</scope>
</reference>
<protein>
    <recommendedName>
        <fullName evidence="12">C2H2-type domain-containing protein</fullName>
    </recommendedName>
</protein>
<feature type="compositionally biased region" description="Basic and acidic residues" evidence="11">
    <location>
        <begin position="1574"/>
        <end position="1588"/>
    </location>
</feature>
<feature type="region of interest" description="Disordered" evidence="11">
    <location>
        <begin position="1"/>
        <end position="30"/>
    </location>
</feature>
<feature type="region of interest" description="Disordered" evidence="11">
    <location>
        <begin position="2037"/>
        <end position="2084"/>
    </location>
</feature>
<dbReference type="SMART" id="SM00355">
    <property type="entry name" value="ZnF_C2H2"/>
    <property type="match status" value="7"/>
</dbReference>
<dbReference type="PANTHER" id="PTHR24384:SF189">
    <property type="entry name" value="C2H2-TYPE DOMAIN-CONTAINING PROTEIN-RELATED"/>
    <property type="match status" value="1"/>
</dbReference>
<dbReference type="InterPro" id="IPR000637">
    <property type="entry name" value="HMGI/Y_DNA-bd_CS"/>
</dbReference>
<keyword evidence="2" id="KW-0479">Metal-binding</keyword>
<feature type="compositionally biased region" description="Polar residues" evidence="11">
    <location>
        <begin position="2239"/>
        <end position="2248"/>
    </location>
</feature>
<evidence type="ECO:0000256" key="2">
    <source>
        <dbReference type="ARBA" id="ARBA00022723"/>
    </source>
</evidence>
<evidence type="ECO:0000313" key="14">
    <source>
        <dbReference type="Proteomes" id="UP001314205"/>
    </source>
</evidence>
<feature type="region of interest" description="Disordered" evidence="11">
    <location>
        <begin position="1403"/>
        <end position="1450"/>
    </location>
</feature>
<keyword evidence="4 10" id="KW-0863">Zinc-finger</keyword>
<dbReference type="InterPro" id="IPR050752">
    <property type="entry name" value="C2H2-ZF_domain"/>
</dbReference>
<proteinExistence type="predicted"/>
<name>A0AAV1LW15_9NEOP</name>
<dbReference type="PANTHER" id="PTHR24384">
    <property type="entry name" value="FINGER PUTATIVE TRANSCRIPTION FACTOR FAMILY-RELATED"/>
    <property type="match status" value="1"/>
</dbReference>
<evidence type="ECO:0000313" key="13">
    <source>
        <dbReference type="EMBL" id="CAK1599125.1"/>
    </source>
</evidence>
<feature type="compositionally biased region" description="Polar residues" evidence="11">
    <location>
        <begin position="2255"/>
        <end position="2264"/>
    </location>
</feature>
<comment type="subcellular location">
    <subcellularLocation>
        <location evidence="1">Nucleus</location>
    </subcellularLocation>
</comment>
<dbReference type="PROSITE" id="PS50157">
    <property type="entry name" value="ZINC_FINGER_C2H2_2"/>
    <property type="match status" value="5"/>
</dbReference>
<feature type="compositionally biased region" description="Basic residues" evidence="11">
    <location>
        <begin position="2047"/>
        <end position="2062"/>
    </location>
</feature>
<gene>
    <name evidence="13" type="ORF">PARMNEM_LOCUS18032</name>
</gene>
<evidence type="ECO:0000256" key="10">
    <source>
        <dbReference type="PROSITE-ProRule" id="PRU00042"/>
    </source>
</evidence>
<dbReference type="Gene3D" id="3.30.160.60">
    <property type="entry name" value="Classic Zinc Finger"/>
    <property type="match status" value="3"/>
</dbReference>
<keyword evidence="8" id="KW-0804">Transcription</keyword>
<feature type="compositionally biased region" description="Low complexity" evidence="11">
    <location>
        <begin position="2069"/>
        <end position="2078"/>
    </location>
</feature>
<evidence type="ECO:0000256" key="3">
    <source>
        <dbReference type="ARBA" id="ARBA00022737"/>
    </source>
</evidence>
<dbReference type="PROSITE" id="PS00354">
    <property type="entry name" value="HMGI_Y"/>
    <property type="match status" value="1"/>
</dbReference>
<dbReference type="Proteomes" id="UP001314205">
    <property type="component" value="Unassembled WGS sequence"/>
</dbReference>
<dbReference type="SUPFAM" id="SSF57667">
    <property type="entry name" value="beta-beta-alpha zinc fingers"/>
    <property type="match status" value="3"/>
</dbReference>
<dbReference type="EMBL" id="CAVLGL010000104">
    <property type="protein sequence ID" value="CAK1599125.1"/>
    <property type="molecule type" value="Genomic_DNA"/>
</dbReference>
<accession>A0AAV1LW15</accession>
<feature type="compositionally biased region" description="Low complexity" evidence="11">
    <location>
        <begin position="901"/>
        <end position="916"/>
    </location>
</feature>
<feature type="domain" description="C2H2-type" evidence="12">
    <location>
        <begin position="1705"/>
        <end position="1732"/>
    </location>
</feature>
<feature type="domain" description="C2H2-type" evidence="12">
    <location>
        <begin position="1484"/>
        <end position="1511"/>
    </location>
</feature>
<evidence type="ECO:0000256" key="5">
    <source>
        <dbReference type="ARBA" id="ARBA00022833"/>
    </source>
</evidence>
<dbReference type="PROSITE" id="PS00028">
    <property type="entry name" value="ZINC_FINGER_C2H2_1"/>
    <property type="match status" value="4"/>
</dbReference>
<feature type="region of interest" description="Disordered" evidence="11">
    <location>
        <begin position="2190"/>
        <end position="2306"/>
    </location>
</feature>
<sequence>MDRLNQLRNEAGGSGDSTLDTSSPPSEAYLTANDSSKYFSMLEDESSFNISKDAVNPATEAEVTDNNPMISNLSPISKKGDMASYKIGKQIEAANILSGGVNIFDDNDNSFDGDELVIDDNVTETDEKSNTEVKLTEDAALPYGKVNDNLATAIDDSDSAIPSKDTEVVLQIDGKNVNAIAIGNGLYLYRKEGQEELAAVQIIDDDQQQSSFKFLKVRENAEGNLEVYEEIEIEVPKEVPSKVRKSAENISHVPIKDISKVISEPSKIAEKKIKTPLKDALTSETNTDLSKDSHSQFESKTEVNLNGKMMKFSEARKSPVVGSFTPMTFHSTPNKEGIPLTKTMVDQQLHPNRHSDNVKKTIEVHTDSSKLKNFETPVKINKDISDFIQSSETVSTEKESKIITEEKSIGEQKEADKLLVQDDQHDNKSLEIQDSSKENCKIEENVTIPKVDSRVTQLMTINQTEKTITNIVADFENQTSDTTRTHISIMNNEKNHSDSTKNIVLEQDIKVLESSKTVTNEHNIEKSLSNDLTALDSDSNSRNCAQQCANIPNESIAYKKEQAKQEQQARIVHEKEDVKEVLNESNINQDTTAKHLTKDMHSGVKVINSEIDSIEISKFLNTKNVVNIGQHKEIESTKFTQNLNASQQTKTTETVEVTNNVVHNVIDTSNVISENHDKKNVNTGTGKQVLMIHESQNNNEINIDTSIKVSPNNDVITKSKDLLINSDKIQNSLNSNVTKDEKHLIMCQKEKSETSQIICKLQPNKKDEPTQINKVVGSKPINNNHAAVPFGKWTEANRQEFLNKIKETKVPTNHSNTKQLKQPNDLNRRDILQKIDSQRQQQTQNAKVKVQEQQKLNINNEAAVFVKASIKHDTKIPVKERLTSKTKPICNKKNTKDDLPQNQQSEPSNLLSNSSILKKESSQRREINNQALIDKTIEDIINRVPPVKTSNEDSKPNTINTDGIEKQKGMTLFGPSYHAKNEQSVTLDDIEMKMNELHGIPFVERPAHELPQKLIVDNQMQPQETESQKSKNINAPNQVQFAKSTQQTCSEIVNMESDEEIIEHEPITGDIDTRKKTTAAIENVLESDQAKILDESKKDVVITEKDFDKFFRRNSITYENCLTVNFDGKEPHNVVQTVVEKEMPQKKLTRNEVLLAESKAKSTHKQQLIQARLNHPTKIPTSVKYQTADDESYGKNYQSKLQIAYQSALTAKRQKDCPITIIEEKPVKVVFMDSNTDFVPCQLNVRGENLSPTNKTIPDLETFTHSTTDSLDSDLFDNFDSKSQDELKTKSKHQRKQVLTPVETPEMELIEPSDLGIEISPKKKRKIEDKIEKSPKNHVPKKSYLLGRAATDDTTKMQDVSKTSFKEITNQNTSYLGPSNPISAIDNLVKAAELLENQAESISPIKTLDSDSQQNTPVKRGRGRPRKYPLPDGEVNKIKVPSPQKKPRLIDAKVTKCEDTDVDDSSDDEIIKENWTMGKINENIICPICSKLFRSENVVFKHVKHCTGPSPNRSESDKRSFRESQESETRSHESKSDDMDIEEQEVKSPKKKKSRESIPKVPANSDEVIIIEDTPLKEKPEKHHESRKSTVKTKAIHKPNNNLVCEICGKTFRQSSYLAHHKLQHRNEESKIKKHESDVIKSVFSCEVCKKEFRKLHHLVQHRIIHNPNSVSSRMLRKSSSEHVENKVFKSQSGVKQTEDQSAGFRCEPCDKSFRKLHHLVEHRETHDGINRQKANEMDINKTTLIHQCDICEKTFKKIQLLNEHKEQHLDTCSEKSDDKSVKSSLSTKDIIHECSLCYMVFPNEHSLNKHTVICLRKKKQSAAKAKIAAENKESEIEKIDSETPKPEECNPNKTEDSLIIIEDANSTFKDLKEDKLKEDKPEILENPDGTPHIVKLSGEQNVVEPLIKNGESFNSKEKTPVKTVTGENINTHAIPPPEIPIKSKQIDEDATSKIQETPVPKKIIPAKDKVLPTVTTRQKTINVPLPVIDEAKPSVESSDEDEIRYMLNPNFKQVESVEAKKFMKVKAEKRNSLQIERPNSKDLVKRRISLQHPPKTSRLRNKSLEQKSTSPSTSTASKLTNVKIDKPSVTESTFSTDSDDSDIKYSFPETVNQRVDTKMIVEKKPLKRQSLSSKRKSLSGVAKRKTLGQVINSKHKGNNSPSKQVKKRTTEVEHRCDCGQLFSSAALLSRHTTLDHTPPRIRRRRSPVPEIDTKIPTKQVSRKSVSEKLKPNTDLKKSSGQGNTDSSKPGVATRKSSMNNSDAKASSEKRKSVKSVPSVKLRRSAAHKGVPLPEKMRKVMEKSKI</sequence>
<dbReference type="Pfam" id="PF00096">
    <property type="entry name" value="zf-C2H2"/>
    <property type="match status" value="1"/>
</dbReference>
<comment type="caution">
    <text evidence="13">The sequence shown here is derived from an EMBL/GenBank/DDBJ whole genome shotgun (WGS) entry which is preliminary data.</text>
</comment>
<dbReference type="InterPro" id="IPR036236">
    <property type="entry name" value="Znf_C2H2_sf"/>
</dbReference>
<feature type="domain" description="C2H2-type" evidence="12">
    <location>
        <begin position="1603"/>
        <end position="1630"/>
    </location>
</feature>
<feature type="compositionally biased region" description="Basic and acidic residues" evidence="11">
    <location>
        <begin position="2295"/>
        <end position="2306"/>
    </location>
</feature>
<evidence type="ECO:0000259" key="12">
    <source>
        <dbReference type="PROSITE" id="PS50157"/>
    </source>
</evidence>
<keyword evidence="7" id="KW-0238">DNA-binding</keyword>
<evidence type="ECO:0000256" key="6">
    <source>
        <dbReference type="ARBA" id="ARBA00023015"/>
    </source>
</evidence>
<feature type="domain" description="C2H2-type" evidence="12">
    <location>
        <begin position="1644"/>
        <end position="1671"/>
    </location>
</feature>
<dbReference type="GO" id="GO:0008270">
    <property type="term" value="F:zinc ion binding"/>
    <property type="evidence" value="ECO:0007669"/>
    <property type="project" value="UniProtKB-KW"/>
</dbReference>
<dbReference type="Pfam" id="PF13912">
    <property type="entry name" value="zf-C2H2_6"/>
    <property type="match status" value="1"/>
</dbReference>
<feature type="compositionally biased region" description="Low complexity" evidence="11">
    <location>
        <begin position="16"/>
        <end position="26"/>
    </location>
</feature>
<evidence type="ECO:0000256" key="9">
    <source>
        <dbReference type="ARBA" id="ARBA00023242"/>
    </source>
</evidence>
<evidence type="ECO:0000256" key="4">
    <source>
        <dbReference type="ARBA" id="ARBA00022771"/>
    </source>
</evidence>
<evidence type="ECO:0000256" key="11">
    <source>
        <dbReference type="SAM" id="MobiDB-lite"/>
    </source>
</evidence>
<dbReference type="GO" id="GO:0000981">
    <property type="term" value="F:DNA-binding transcription factor activity, RNA polymerase II-specific"/>
    <property type="evidence" value="ECO:0007669"/>
    <property type="project" value="TreeGrafter"/>
</dbReference>
<keyword evidence="6" id="KW-0805">Transcription regulation</keyword>
<evidence type="ECO:0000256" key="8">
    <source>
        <dbReference type="ARBA" id="ARBA00023163"/>
    </source>
</evidence>
<keyword evidence="5" id="KW-0862">Zinc</keyword>
<feature type="region of interest" description="Disordered" evidence="11">
    <location>
        <begin position="879"/>
        <end position="924"/>
    </location>
</feature>
<dbReference type="GO" id="GO:0000978">
    <property type="term" value="F:RNA polymerase II cis-regulatory region sequence-specific DNA binding"/>
    <property type="evidence" value="ECO:0007669"/>
    <property type="project" value="TreeGrafter"/>
</dbReference>
<organism evidence="13 14">
    <name type="scientific">Parnassius mnemosyne</name>
    <name type="common">clouded apollo</name>
    <dbReference type="NCBI Taxonomy" id="213953"/>
    <lineage>
        <taxon>Eukaryota</taxon>
        <taxon>Metazoa</taxon>
        <taxon>Ecdysozoa</taxon>
        <taxon>Arthropoda</taxon>
        <taxon>Hexapoda</taxon>
        <taxon>Insecta</taxon>
        <taxon>Pterygota</taxon>
        <taxon>Neoptera</taxon>
        <taxon>Endopterygota</taxon>
        <taxon>Lepidoptera</taxon>
        <taxon>Glossata</taxon>
        <taxon>Ditrysia</taxon>
        <taxon>Papilionoidea</taxon>
        <taxon>Papilionidae</taxon>
        <taxon>Parnassiinae</taxon>
        <taxon>Parnassini</taxon>
        <taxon>Parnassius</taxon>
        <taxon>Driopa</taxon>
    </lineage>
</organism>
<feature type="compositionally biased region" description="Basic and acidic residues" evidence="11">
    <location>
        <begin position="2225"/>
        <end position="2238"/>
    </location>
</feature>
<feature type="domain" description="C2H2-type" evidence="12">
    <location>
        <begin position="1747"/>
        <end position="1769"/>
    </location>
</feature>
<feature type="compositionally biased region" description="Basic and acidic residues" evidence="11">
    <location>
        <begin position="1514"/>
        <end position="1548"/>
    </location>
</feature>
<evidence type="ECO:0000256" key="1">
    <source>
        <dbReference type="ARBA" id="ARBA00004123"/>
    </source>
</evidence>
<keyword evidence="14" id="KW-1185">Reference proteome</keyword>
<feature type="region of interest" description="Disordered" evidence="11">
    <location>
        <begin position="1833"/>
        <end position="1853"/>
    </location>
</feature>
<keyword evidence="3" id="KW-0677">Repeat</keyword>
<feature type="region of interest" description="Disordered" evidence="11">
    <location>
        <begin position="1504"/>
        <end position="1593"/>
    </location>
</feature>
<evidence type="ECO:0000256" key="7">
    <source>
        <dbReference type="ARBA" id="ARBA00023125"/>
    </source>
</evidence>
<dbReference type="GO" id="GO:0005634">
    <property type="term" value="C:nucleus"/>
    <property type="evidence" value="ECO:0007669"/>
    <property type="project" value="UniProtKB-SubCell"/>
</dbReference>